<evidence type="ECO:0000256" key="1">
    <source>
        <dbReference type="ARBA" id="ARBA00022908"/>
    </source>
</evidence>
<evidence type="ECO:0000259" key="5">
    <source>
        <dbReference type="PROSITE" id="PS51898"/>
    </source>
</evidence>
<feature type="non-terminal residue" evidence="7">
    <location>
        <position position="335"/>
    </location>
</feature>
<keyword evidence="8" id="KW-1185">Reference proteome</keyword>
<feature type="domain" description="Core-binding (CB)" evidence="6">
    <location>
        <begin position="60"/>
        <end position="139"/>
    </location>
</feature>
<evidence type="ECO:0000256" key="2">
    <source>
        <dbReference type="ARBA" id="ARBA00023125"/>
    </source>
</evidence>
<dbReference type="InterPro" id="IPR044068">
    <property type="entry name" value="CB"/>
</dbReference>
<dbReference type="PROSITE" id="PS51900">
    <property type="entry name" value="CB"/>
    <property type="match status" value="1"/>
</dbReference>
<evidence type="ECO:0000313" key="8">
    <source>
        <dbReference type="Proteomes" id="UP001597059"/>
    </source>
</evidence>
<dbReference type="PROSITE" id="PS51898">
    <property type="entry name" value="TYR_RECOMBINASE"/>
    <property type="match status" value="1"/>
</dbReference>
<dbReference type="InterPro" id="IPR057084">
    <property type="entry name" value="Int_N"/>
</dbReference>
<reference evidence="8" key="1">
    <citation type="journal article" date="2019" name="Int. J. Syst. Evol. Microbiol.">
        <title>The Global Catalogue of Microorganisms (GCM) 10K type strain sequencing project: providing services to taxonomists for standard genome sequencing and annotation.</title>
        <authorList>
            <consortium name="The Broad Institute Genomics Platform"/>
            <consortium name="The Broad Institute Genome Sequencing Center for Infectious Disease"/>
            <person name="Wu L."/>
            <person name="Ma J."/>
        </authorList>
    </citation>
    <scope>NUCLEOTIDE SEQUENCE [LARGE SCALE GENOMIC DNA]</scope>
    <source>
        <strain evidence="8">JCM 30774</strain>
    </source>
</reference>
<dbReference type="Pfam" id="PF00589">
    <property type="entry name" value="Phage_integrase"/>
    <property type="match status" value="1"/>
</dbReference>
<dbReference type="Proteomes" id="UP001597059">
    <property type="component" value="Unassembled WGS sequence"/>
</dbReference>
<dbReference type="InterPro" id="IPR013762">
    <property type="entry name" value="Integrase-like_cat_sf"/>
</dbReference>
<evidence type="ECO:0000259" key="6">
    <source>
        <dbReference type="PROSITE" id="PS51900"/>
    </source>
</evidence>
<feature type="domain" description="Tyr recombinase" evidence="5">
    <location>
        <begin position="161"/>
        <end position="321"/>
    </location>
</feature>
<evidence type="ECO:0000256" key="4">
    <source>
        <dbReference type="PROSITE-ProRule" id="PRU01248"/>
    </source>
</evidence>
<dbReference type="EMBL" id="JBHTMN010000021">
    <property type="protein sequence ID" value="MFD1385142.1"/>
    <property type="molecule type" value="Genomic_DNA"/>
</dbReference>
<dbReference type="Gene3D" id="1.10.443.10">
    <property type="entry name" value="Intergrase catalytic core"/>
    <property type="match status" value="1"/>
</dbReference>
<dbReference type="InterPro" id="IPR002104">
    <property type="entry name" value="Integrase_catalytic"/>
</dbReference>
<sequence length="335" mass="38057">MAVSKVKDGWKVDFRVGGKQGKRYRKTCKTKNEAERYQKFVEAQFIAEGKPWNEKPKDPRLLSDLVELWSKHFGVKLKKHHARRLKLDQIVLALGDPIAAQLTPKQWNEYLSSRIANGRKTATINESIAFLNAVYNGLYKIGEVDFENPIKSVPKLRIRQTEMSFLSLEQIDSLLAVMDGECRLITEVCLSTGARWNEANGLTRSRVQNSKVTFSDTKGGKNRSIPISDDLFFMIQEHAQQVGRNQLFSPQMKLFYECLDLAGIELPKGQKTHVLRHTFASHFMINGGNILSLQKILGHSSISMTMRYAHLSPNHLMDAIHYNPRSSGQKVDSKA</sequence>
<accession>A0ABW4B4I5</accession>
<organism evidence="7 8">
    <name type="scientific">Rhodanobacter aciditrophus</name>
    <dbReference type="NCBI Taxonomy" id="1623218"/>
    <lineage>
        <taxon>Bacteria</taxon>
        <taxon>Pseudomonadati</taxon>
        <taxon>Pseudomonadota</taxon>
        <taxon>Gammaproteobacteria</taxon>
        <taxon>Lysobacterales</taxon>
        <taxon>Rhodanobacteraceae</taxon>
        <taxon>Rhodanobacter</taxon>
    </lineage>
</organism>
<proteinExistence type="predicted"/>
<keyword evidence="2 4" id="KW-0238">DNA-binding</keyword>
<dbReference type="InterPro" id="IPR050090">
    <property type="entry name" value="Tyrosine_recombinase_XerCD"/>
</dbReference>
<dbReference type="PANTHER" id="PTHR30349:SF93">
    <property type="entry name" value="FELS-2 PROPHAGE PROTEIN"/>
    <property type="match status" value="1"/>
</dbReference>
<dbReference type="RefSeq" id="WP_377370047.1">
    <property type="nucleotide sequence ID" value="NZ_JBHTMN010000021.1"/>
</dbReference>
<evidence type="ECO:0000313" key="7">
    <source>
        <dbReference type="EMBL" id="MFD1385142.1"/>
    </source>
</evidence>
<keyword evidence="3" id="KW-0233">DNA recombination</keyword>
<keyword evidence="1" id="KW-0229">DNA integration</keyword>
<dbReference type="InterPro" id="IPR011010">
    <property type="entry name" value="DNA_brk_join_enz"/>
</dbReference>
<evidence type="ECO:0000256" key="3">
    <source>
        <dbReference type="ARBA" id="ARBA00023172"/>
    </source>
</evidence>
<dbReference type="PANTHER" id="PTHR30349">
    <property type="entry name" value="PHAGE INTEGRASE-RELATED"/>
    <property type="match status" value="1"/>
</dbReference>
<dbReference type="Pfam" id="PF24624">
    <property type="entry name" value="Int_N"/>
    <property type="match status" value="1"/>
</dbReference>
<protein>
    <submittedName>
        <fullName evidence="7">Tyrosine-type recombinase/integrase</fullName>
    </submittedName>
</protein>
<dbReference type="SUPFAM" id="SSF56349">
    <property type="entry name" value="DNA breaking-rejoining enzymes"/>
    <property type="match status" value="1"/>
</dbReference>
<dbReference type="CDD" id="cd00796">
    <property type="entry name" value="INT_Rci_Hp1_C"/>
    <property type="match status" value="1"/>
</dbReference>
<name>A0ABW4B4I5_9GAMM</name>
<comment type="caution">
    <text evidence="7">The sequence shown here is derived from an EMBL/GenBank/DDBJ whole genome shotgun (WGS) entry which is preliminary data.</text>
</comment>
<gene>
    <name evidence="7" type="ORF">ACFQ45_17455</name>
</gene>